<dbReference type="InterPro" id="IPR034005">
    <property type="entry name" value="M3A_DCP"/>
</dbReference>
<dbReference type="PANTHER" id="PTHR43660:SF1">
    <property type="entry name" value="DIPEPTIDYL CARBOXYPEPTIDASE"/>
    <property type="match status" value="1"/>
</dbReference>
<protein>
    <submittedName>
        <fullName evidence="9">Peptidyl-dipeptidase Dcp</fullName>
    </submittedName>
</protein>
<keyword evidence="6 7" id="KW-0482">Metalloprotease</keyword>
<dbReference type="CDD" id="cd06456">
    <property type="entry name" value="M3A_DCP"/>
    <property type="match status" value="1"/>
</dbReference>
<dbReference type="GO" id="GO:0005829">
    <property type="term" value="C:cytosol"/>
    <property type="evidence" value="ECO:0007669"/>
    <property type="project" value="TreeGrafter"/>
</dbReference>
<dbReference type="SUPFAM" id="SSF55486">
    <property type="entry name" value="Metalloproteases ('zincins'), catalytic domain"/>
    <property type="match status" value="1"/>
</dbReference>
<comment type="caution">
    <text evidence="9">The sequence shown here is derived from an EMBL/GenBank/DDBJ whole genome shotgun (WGS) entry which is preliminary data.</text>
</comment>
<evidence type="ECO:0000256" key="4">
    <source>
        <dbReference type="ARBA" id="ARBA00022801"/>
    </source>
</evidence>
<keyword evidence="2 7" id="KW-0645">Protease</keyword>
<organism evidence="9 10">
    <name type="scientific">Roseateles toxinivorans</name>
    <dbReference type="NCBI Taxonomy" id="270368"/>
    <lineage>
        <taxon>Bacteria</taxon>
        <taxon>Pseudomonadati</taxon>
        <taxon>Pseudomonadota</taxon>
        <taxon>Betaproteobacteria</taxon>
        <taxon>Burkholderiales</taxon>
        <taxon>Sphaerotilaceae</taxon>
        <taxon>Roseateles</taxon>
    </lineage>
</organism>
<evidence type="ECO:0000313" key="10">
    <source>
        <dbReference type="Proteomes" id="UP000295361"/>
    </source>
</evidence>
<dbReference type="GO" id="GO:0046872">
    <property type="term" value="F:metal ion binding"/>
    <property type="evidence" value="ECO:0007669"/>
    <property type="project" value="UniProtKB-UniRule"/>
</dbReference>
<dbReference type="OrthoDB" id="9146258at2"/>
<evidence type="ECO:0000259" key="8">
    <source>
        <dbReference type="Pfam" id="PF01432"/>
    </source>
</evidence>
<reference evidence="9 10" key="1">
    <citation type="submission" date="2019-03" db="EMBL/GenBank/DDBJ databases">
        <title>Genomic Encyclopedia of Type Strains, Phase IV (KMG-IV): sequencing the most valuable type-strain genomes for metagenomic binning, comparative biology and taxonomic classification.</title>
        <authorList>
            <person name="Goeker M."/>
        </authorList>
    </citation>
    <scope>NUCLEOTIDE SEQUENCE [LARGE SCALE GENOMIC DNA]</scope>
    <source>
        <strain evidence="9 10">DSM 16998</strain>
    </source>
</reference>
<evidence type="ECO:0000313" key="9">
    <source>
        <dbReference type="EMBL" id="TDP61230.1"/>
    </source>
</evidence>
<dbReference type="GO" id="GO:0004222">
    <property type="term" value="F:metalloendopeptidase activity"/>
    <property type="evidence" value="ECO:0007669"/>
    <property type="project" value="InterPro"/>
</dbReference>
<dbReference type="Gene3D" id="1.10.1370.10">
    <property type="entry name" value="Neurolysin, domain 3"/>
    <property type="match status" value="1"/>
</dbReference>
<feature type="domain" description="Peptidase M3A/M3B catalytic" evidence="8">
    <location>
        <begin position="225"/>
        <end position="681"/>
    </location>
</feature>
<comment type="similarity">
    <text evidence="1 7">Belongs to the peptidase M3 family.</text>
</comment>
<accession>A0A4R6QFR2</accession>
<dbReference type="InterPro" id="IPR024079">
    <property type="entry name" value="MetalloPept_cat_dom_sf"/>
</dbReference>
<comment type="cofactor">
    <cofactor evidence="7">
        <name>Zn(2+)</name>
        <dbReference type="ChEBI" id="CHEBI:29105"/>
    </cofactor>
    <text evidence="7">Binds 1 zinc ion.</text>
</comment>
<keyword evidence="10" id="KW-1185">Reference proteome</keyword>
<dbReference type="Gene3D" id="3.40.390.10">
    <property type="entry name" value="Collagenase (Catalytic Domain)"/>
    <property type="match status" value="1"/>
</dbReference>
<dbReference type="InterPro" id="IPR045090">
    <property type="entry name" value="Pept_M3A_M3B"/>
</dbReference>
<dbReference type="PANTHER" id="PTHR43660">
    <property type="entry name" value="DIPEPTIDYL CARBOXYPEPTIDASE"/>
    <property type="match status" value="1"/>
</dbReference>
<sequence length="685" mass="76294">MNALLSPWSGPFGGLPPFELATPAALEAAMTEAIAMKRAEVHAIAASAEAPSFANTVEAMERSGGAMRRVNALFRVMGAANSLGEMPAVTQRVTPMLSGLDNEILFDRRLFARVTAVHNNRESLPPVARRLTEVIHHRFVRAGIGLAPADQQRLGEVNARIDMLAAQYNQNLIADGGSQFAWIQDKAELEGLPAPLVTAAKAVATAKGRPEAWAIQNARAAVWPVLTHARDRSLRERVWRMWSDRGDHPGPTDNKPVAAEILRLRGEKARLLGHASFAHMAIDERMARRPETVMELLTRTWRTVHAVALKQIAQYTAISREEGLQDALQPWDRQFYAERLRRRDFGFDGEALRQHLSLDNVLAAMFDSASRTYGLRFSALPDAPRLHPTVRVYEVRRDDGTAQGVLYFDLFNRPGKMHGSYQTEYRMAELDESGRRVLPISAVHSSFEAVPGPTGEILLPFEYANVFFHEFGHALHMLLSRAPYPSLGSVGVPWDFVEVPALLNERWLMERGTLARFALHAQTGAPVPDELVEQLQRSLMYDRVFSLNLDYLAPAIMDLRMHLLADGAPGRQFDVAALEAQVLRELDMPPAWDTIMRVTNNFHSFPGGYAAGLYGYLWADVMAADAAEAFLDSPGGFNDRETGRRWDDALLGAAWTVEPDEAWQRFRGRAVDPAALMRRFGLQQA</sequence>
<keyword evidence="3 7" id="KW-0479">Metal-binding</keyword>
<proteinExistence type="inferred from homology"/>
<name>A0A4R6QFR2_9BURK</name>
<evidence type="ECO:0000256" key="5">
    <source>
        <dbReference type="ARBA" id="ARBA00022833"/>
    </source>
</evidence>
<dbReference type="InParanoid" id="A0A4R6QFR2"/>
<evidence type="ECO:0000256" key="6">
    <source>
        <dbReference type="ARBA" id="ARBA00023049"/>
    </source>
</evidence>
<evidence type="ECO:0000256" key="7">
    <source>
        <dbReference type="RuleBase" id="RU003435"/>
    </source>
</evidence>
<keyword evidence="5 7" id="KW-0862">Zinc</keyword>
<dbReference type="Pfam" id="PF01432">
    <property type="entry name" value="Peptidase_M3"/>
    <property type="match status" value="1"/>
</dbReference>
<dbReference type="Proteomes" id="UP000295361">
    <property type="component" value="Unassembled WGS sequence"/>
</dbReference>
<dbReference type="GO" id="GO:0004180">
    <property type="term" value="F:carboxypeptidase activity"/>
    <property type="evidence" value="ECO:0007669"/>
    <property type="project" value="TreeGrafter"/>
</dbReference>
<dbReference type="EMBL" id="SNXS01000014">
    <property type="protein sequence ID" value="TDP61230.1"/>
    <property type="molecule type" value="Genomic_DNA"/>
</dbReference>
<dbReference type="InterPro" id="IPR001567">
    <property type="entry name" value="Pept_M3A_M3B_dom"/>
</dbReference>
<keyword evidence="4 7" id="KW-0378">Hydrolase</keyword>
<gene>
    <name evidence="9" type="ORF">DES47_1142</name>
</gene>
<dbReference type="GO" id="GO:0006508">
    <property type="term" value="P:proteolysis"/>
    <property type="evidence" value="ECO:0007669"/>
    <property type="project" value="UniProtKB-KW"/>
</dbReference>
<evidence type="ECO:0000256" key="2">
    <source>
        <dbReference type="ARBA" id="ARBA00022670"/>
    </source>
</evidence>
<dbReference type="InterPro" id="IPR024077">
    <property type="entry name" value="Neurolysin/TOP_dom2"/>
</dbReference>
<dbReference type="RefSeq" id="WP_133703747.1">
    <property type="nucleotide sequence ID" value="NZ_SNXS01000014.1"/>
</dbReference>
<evidence type="ECO:0000256" key="3">
    <source>
        <dbReference type="ARBA" id="ARBA00022723"/>
    </source>
</evidence>
<dbReference type="AlphaFoldDB" id="A0A4R6QFR2"/>
<dbReference type="Gene3D" id="1.10.1370.40">
    <property type="match status" value="1"/>
</dbReference>
<evidence type="ECO:0000256" key="1">
    <source>
        <dbReference type="ARBA" id="ARBA00006040"/>
    </source>
</evidence>